<sequence length="45" mass="5192">MKKSPLQQLKEKAFKDPAVKEAYDLDTLDIKDVEVTKISYPNKPQ</sequence>
<proteinExistence type="predicted"/>
<comment type="caution">
    <text evidence="1">The sequence shown here is derived from an EMBL/GenBank/DDBJ whole genome shotgun (WGS) entry which is preliminary data.</text>
</comment>
<dbReference type="RefSeq" id="WP_347691040.1">
    <property type="nucleotide sequence ID" value="NZ_JBDPZN010000021.1"/>
</dbReference>
<evidence type="ECO:0000313" key="1">
    <source>
        <dbReference type="EMBL" id="MEO3684656.1"/>
    </source>
</evidence>
<name>A0ABV0FYR2_9GAMM</name>
<dbReference type="EMBL" id="JBDPZN010000021">
    <property type="protein sequence ID" value="MEO3684656.1"/>
    <property type="molecule type" value="Genomic_DNA"/>
</dbReference>
<organism evidence="1 2">
    <name type="scientific">Shewanella vesiculosa</name>
    <dbReference type="NCBI Taxonomy" id="518738"/>
    <lineage>
        <taxon>Bacteria</taxon>
        <taxon>Pseudomonadati</taxon>
        <taxon>Pseudomonadota</taxon>
        <taxon>Gammaproteobacteria</taxon>
        <taxon>Alteromonadales</taxon>
        <taxon>Shewanellaceae</taxon>
        <taxon>Shewanella</taxon>
    </lineage>
</organism>
<reference evidence="1 2" key="1">
    <citation type="submission" date="2024-05" db="EMBL/GenBank/DDBJ databases">
        <title>Genome sequencing of Marine Estuary Bacteria, Shewanella vesiculosa and S. baltica, and Pseudomonas syringae.</title>
        <authorList>
            <person name="Gurung A."/>
            <person name="Maclea K.S."/>
        </authorList>
    </citation>
    <scope>NUCLEOTIDE SEQUENCE [LARGE SCALE GENOMIC DNA]</scope>
    <source>
        <strain evidence="1 2">1A</strain>
    </source>
</reference>
<protein>
    <submittedName>
        <fullName evidence="1">Uncharacterized protein</fullName>
    </submittedName>
</protein>
<dbReference type="Proteomes" id="UP001477278">
    <property type="component" value="Unassembled WGS sequence"/>
</dbReference>
<accession>A0ABV0FYR2</accession>
<evidence type="ECO:0000313" key="2">
    <source>
        <dbReference type="Proteomes" id="UP001477278"/>
    </source>
</evidence>
<gene>
    <name evidence="1" type="ORF">ABHN84_20540</name>
</gene>
<keyword evidence="2" id="KW-1185">Reference proteome</keyword>